<dbReference type="RefSeq" id="WP_149306361.1">
    <property type="nucleotide sequence ID" value="NZ_SRSD01000002.1"/>
</dbReference>
<comment type="caution">
    <text evidence="1">The sequence shown here is derived from an EMBL/GenBank/DDBJ whole genome shotgun (WGS) entry which is preliminary data.</text>
</comment>
<gene>
    <name evidence="1" type="ORF">ET418_04410</name>
</gene>
<protein>
    <submittedName>
        <fullName evidence="1">DUF937 domain-containing protein</fullName>
    </submittedName>
</protein>
<organism evidence="1 2">
    <name type="scientific">Oryzomonas rubra</name>
    <dbReference type="NCBI Taxonomy" id="2509454"/>
    <lineage>
        <taxon>Bacteria</taxon>
        <taxon>Pseudomonadati</taxon>
        <taxon>Thermodesulfobacteriota</taxon>
        <taxon>Desulfuromonadia</taxon>
        <taxon>Geobacterales</taxon>
        <taxon>Geobacteraceae</taxon>
        <taxon>Oryzomonas</taxon>
    </lineage>
</organism>
<dbReference type="Pfam" id="PF20159">
    <property type="entry name" value="YidB"/>
    <property type="match status" value="1"/>
</dbReference>
<evidence type="ECO:0000313" key="2">
    <source>
        <dbReference type="Proteomes" id="UP000324298"/>
    </source>
</evidence>
<dbReference type="InterPro" id="IPR045372">
    <property type="entry name" value="YidB"/>
</dbReference>
<dbReference type="SUPFAM" id="SSF140804">
    <property type="entry name" value="YidB-like"/>
    <property type="match status" value="1"/>
</dbReference>
<dbReference type="InterPro" id="IPR027405">
    <property type="entry name" value="YidB-like"/>
</dbReference>
<accession>A0A5A9XMP8</accession>
<dbReference type="OrthoDB" id="9795283at2"/>
<dbReference type="Proteomes" id="UP000324298">
    <property type="component" value="Unassembled WGS sequence"/>
</dbReference>
<reference evidence="1 2" key="1">
    <citation type="submission" date="2019-04" db="EMBL/GenBank/DDBJ databases">
        <title>Geobacter ruber sp. nov., ferric-reducing bacteria isolated from paddy soil.</title>
        <authorList>
            <person name="Xu Z."/>
            <person name="Masuda Y."/>
            <person name="Itoh H."/>
            <person name="Senoo K."/>
        </authorList>
    </citation>
    <scope>NUCLEOTIDE SEQUENCE [LARGE SCALE GENOMIC DNA]</scope>
    <source>
        <strain evidence="1 2">Red88</strain>
    </source>
</reference>
<evidence type="ECO:0000313" key="1">
    <source>
        <dbReference type="EMBL" id="KAA0894204.1"/>
    </source>
</evidence>
<sequence>MGLLDEFASKAQGMFGGTEGKSPELLNGLMDMLSSNQSGGLSGLVQTFKDKGLGDIVSSWVGTGENLPLNADQVNDALGSETIQGLAEKAGVSSPEMSSLLARHLPGLVDKLTPDGVIPEGGLLTQGLEFIKGKLT</sequence>
<dbReference type="EMBL" id="SRSD01000002">
    <property type="protein sequence ID" value="KAA0894204.1"/>
    <property type="molecule type" value="Genomic_DNA"/>
</dbReference>
<name>A0A5A9XMP8_9BACT</name>
<dbReference type="AlphaFoldDB" id="A0A5A9XMP8"/>
<dbReference type="Gene3D" id="1.10.10.690">
    <property type="entry name" value="YidB-like"/>
    <property type="match status" value="1"/>
</dbReference>
<keyword evidence="2" id="KW-1185">Reference proteome</keyword>
<proteinExistence type="predicted"/>